<evidence type="ECO:0000313" key="1">
    <source>
        <dbReference type="EMBL" id="ABS03452.1"/>
    </source>
</evidence>
<keyword evidence="2" id="KW-1185">Reference proteome</keyword>
<dbReference type="AlphaFoldDB" id="A6W9G3"/>
<dbReference type="KEGG" id="kra:Krad_1966"/>
<protein>
    <submittedName>
        <fullName evidence="1">Uncharacterized protein</fullName>
    </submittedName>
</protein>
<dbReference type="EMBL" id="CP000750">
    <property type="protein sequence ID" value="ABS03452.1"/>
    <property type="molecule type" value="Genomic_DNA"/>
</dbReference>
<reference evidence="2" key="1">
    <citation type="journal article" date="2008" name="PLoS ONE">
        <title>Survival in nuclear waste, extreme resistance, and potential applications gleaned from the genome sequence of Kineococcus radiotolerans SRS30216.</title>
        <authorList>
            <person name="Bagwell C.E."/>
            <person name="Bhat S."/>
            <person name="Hawkins G.M."/>
            <person name="Smith B.W."/>
            <person name="Biswas T."/>
            <person name="Hoover T.R."/>
            <person name="Saunders E."/>
            <person name="Han C.S."/>
            <person name="Tsodikov O.V."/>
            <person name="Shimkets L.J."/>
        </authorList>
    </citation>
    <scope>NUCLEOTIDE SEQUENCE [LARGE SCALE GENOMIC DNA]</scope>
    <source>
        <strain evidence="2">ATCC BAA-149 / DSM 14245 / SRS30216</strain>
    </source>
</reference>
<accession>A6W9G3</accession>
<name>A6W9G3_KINRD</name>
<dbReference type="Proteomes" id="UP000001116">
    <property type="component" value="Chromosome"/>
</dbReference>
<gene>
    <name evidence="1" type="ordered locus">Krad_1966</name>
</gene>
<organism evidence="1 2">
    <name type="scientific">Kineococcus radiotolerans (strain ATCC BAA-149 / DSM 14245 / SRS30216)</name>
    <dbReference type="NCBI Taxonomy" id="266940"/>
    <lineage>
        <taxon>Bacteria</taxon>
        <taxon>Bacillati</taxon>
        <taxon>Actinomycetota</taxon>
        <taxon>Actinomycetes</taxon>
        <taxon>Kineosporiales</taxon>
        <taxon>Kineosporiaceae</taxon>
        <taxon>Kineococcus</taxon>
    </lineage>
</organism>
<sequence>MDAPEPAPPAESVRVWMTEQDWSEPLLARDVYSAYLVEHGSDAVDRDRFVRDLTRFGVREGTDGSGRRVLTCP</sequence>
<dbReference type="HOGENOM" id="CLU_2699794_0_0_11"/>
<evidence type="ECO:0000313" key="2">
    <source>
        <dbReference type="Proteomes" id="UP000001116"/>
    </source>
</evidence>
<proteinExistence type="predicted"/>